<gene>
    <name evidence="2" type="ORF">ING2E5B_0408</name>
</gene>
<dbReference type="PATRIC" id="fig|1562970.3.peg.404"/>
<dbReference type="SUPFAM" id="SSF46955">
    <property type="entry name" value="Putative DNA-binding domain"/>
    <property type="match status" value="1"/>
</dbReference>
<accession>A0A098BYC6</accession>
<dbReference type="Proteomes" id="UP000032417">
    <property type="component" value="Chromosome 1"/>
</dbReference>
<dbReference type="HOGENOM" id="CLU_133781_0_2_10"/>
<organism evidence="2 3">
    <name type="scientific">Fermentimonas caenicola</name>
    <dbReference type="NCBI Taxonomy" id="1562970"/>
    <lineage>
        <taxon>Bacteria</taxon>
        <taxon>Pseudomonadati</taxon>
        <taxon>Bacteroidota</taxon>
        <taxon>Bacteroidia</taxon>
        <taxon>Bacteroidales</taxon>
        <taxon>Dysgonomonadaceae</taxon>
        <taxon>Fermentimonas</taxon>
    </lineage>
</organism>
<keyword evidence="3" id="KW-1185">Reference proteome</keyword>
<dbReference type="PANTHER" id="PTHR34585">
    <property type="match status" value="1"/>
</dbReference>
<dbReference type="EMBL" id="LN515532">
    <property type="protein sequence ID" value="CEA15176.1"/>
    <property type="molecule type" value="Genomic_DNA"/>
</dbReference>
<proteinExistence type="predicted"/>
<protein>
    <recommendedName>
        <fullName evidence="1">Helix-turn-helix domain-containing protein</fullName>
    </recommendedName>
</protein>
<dbReference type="OrthoDB" id="1524679at2"/>
<dbReference type="InterPro" id="IPR009061">
    <property type="entry name" value="DNA-bd_dom_put_sf"/>
</dbReference>
<feature type="domain" description="Helix-turn-helix" evidence="1">
    <location>
        <begin position="45"/>
        <end position="89"/>
    </location>
</feature>
<sequence>MDVITVESKAFKELEAKINAIADYVLNKQEADNINEDEIWVDSYEVCTFLKISDKTLQRLRVSGTIAYSNIRGRYFYKIGEIKRMLEERLIKSNSECLNDLVTNHRLYVKERRNLRKNK</sequence>
<dbReference type="AlphaFoldDB" id="A0A098BYC6"/>
<evidence type="ECO:0000313" key="3">
    <source>
        <dbReference type="Proteomes" id="UP000032417"/>
    </source>
</evidence>
<dbReference type="InterPro" id="IPR041657">
    <property type="entry name" value="HTH_17"/>
</dbReference>
<evidence type="ECO:0000313" key="2">
    <source>
        <dbReference type="EMBL" id="CEA15176.1"/>
    </source>
</evidence>
<name>A0A098BYC6_9BACT</name>
<dbReference type="STRING" id="1562970.ING2E5B_0408"/>
<reference evidence="2 3" key="1">
    <citation type="submission" date="2014-08" db="EMBL/GenBank/DDBJ databases">
        <authorList>
            <person name="Wibberg D."/>
        </authorList>
    </citation>
    <scope>NUCLEOTIDE SEQUENCE [LARGE SCALE GENOMIC DNA]</scope>
    <source>
        <strain evidence="3">ING2-E5B</strain>
    </source>
</reference>
<dbReference type="Pfam" id="PF12728">
    <property type="entry name" value="HTH_17"/>
    <property type="match status" value="1"/>
</dbReference>
<evidence type="ECO:0000259" key="1">
    <source>
        <dbReference type="Pfam" id="PF12728"/>
    </source>
</evidence>
<dbReference type="PANTHER" id="PTHR34585:SF22">
    <property type="entry name" value="HELIX-TURN-HELIX DOMAIN-CONTAINING PROTEIN"/>
    <property type="match status" value="1"/>
</dbReference>
<dbReference type="KEGG" id="pbt:ING2E5B_0408"/>